<evidence type="ECO:0000313" key="5">
    <source>
        <dbReference type="EMBL" id="PXY41298.1"/>
    </source>
</evidence>
<evidence type="ECO:0000259" key="4">
    <source>
        <dbReference type="Pfam" id="PF05569"/>
    </source>
</evidence>
<feature type="domain" description="Peptidase M56" evidence="4">
    <location>
        <begin position="153"/>
        <end position="255"/>
    </location>
</feature>
<feature type="transmembrane region" description="Helical" evidence="3">
    <location>
        <begin position="265"/>
        <end position="284"/>
    </location>
</feature>
<feature type="coiled-coil region" evidence="1">
    <location>
        <begin position="487"/>
        <end position="572"/>
    </location>
</feature>
<evidence type="ECO:0000256" key="1">
    <source>
        <dbReference type="SAM" id="Coils"/>
    </source>
</evidence>
<gene>
    <name evidence="5" type="ORF">DMB65_07800</name>
</gene>
<dbReference type="PANTHER" id="PTHR34978:SF3">
    <property type="entry name" value="SLR0241 PROTEIN"/>
    <property type="match status" value="1"/>
</dbReference>
<accession>A0A2V4BQJ5</accession>
<feature type="transmembrane region" description="Helical" evidence="3">
    <location>
        <begin position="6"/>
        <end position="25"/>
    </location>
</feature>
<dbReference type="RefSeq" id="WP_110306087.1">
    <property type="nucleotide sequence ID" value="NZ_QJHK01000005.1"/>
</dbReference>
<dbReference type="AlphaFoldDB" id="A0A2V4BQJ5"/>
<dbReference type="Proteomes" id="UP000247903">
    <property type="component" value="Unassembled WGS sequence"/>
</dbReference>
<dbReference type="EMBL" id="QJHK01000005">
    <property type="protein sequence ID" value="PXY41298.1"/>
    <property type="molecule type" value="Genomic_DNA"/>
</dbReference>
<keyword evidence="1" id="KW-0175">Coiled coil</keyword>
<reference evidence="5 6" key="1">
    <citation type="submission" date="2018-05" db="EMBL/GenBank/DDBJ databases">
        <title>Flavobacterium sp. strain IMCC34759, incomplete genome.</title>
        <authorList>
            <person name="Joung Y."/>
            <person name="Cho J."/>
        </authorList>
    </citation>
    <scope>NUCLEOTIDE SEQUENCE [LARGE SCALE GENOMIC DNA]</scope>
    <source>
        <strain evidence="5 6">IMCC34759</strain>
    </source>
</reference>
<evidence type="ECO:0000256" key="3">
    <source>
        <dbReference type="SAM" id="Phobius"/>
    </source>
</evidence>
<feature type="region of interest" description="Disordered" evidence="2">
    <location>
        <begin position="421"/>
        <end position="450"/>
    </location>
</feature>
<keyword evidence="3" id="KW-1133">Transmembrane helix</keyword>
<feature type="compositionally biased region" description="Pro residues" evidence="2">
    <location>
        <begin position="426"/>
        <end position="441"/>
    </location>
</feature>
<feature type="transmembrane region" description="Helical" evidence="3">
    <location>
        <begin position="90"/>
        <end position="112"/>
    </location>
</feature>
<dbReference type="OrthoDB" id="1522859at2"/>
<protein>
    <submittedName>
        <fullName evidence="5">Peptidase M56</fullName>
    </submittedName>
</protein>
<keyword evidence="6" id="KW-1185">Reference proteome</keyword>
<dbReference type="InterPro" id="IPR008756">
    <property type="entry name" value="Peptidase_M56"/>
</dbReference>
<dbReference type="Pfam" id="PF05569">
    <property type="entry name" value="Peptidase_M56"/>
    <property type="match status" value="1"/>
</dbReference>
<name>A0A2V4BQJ5_9FLAO</name>
<dbReference type="InterPro" id="IPR052173">
    <property type="entry name" value="Beta-lactam_resp_regulator"/>
</dbReference>
<proteinExistence type="predicted"/>
<evidence type="ECO:0000256" key="2">
    <source>
        <dbReference type="SAM" id="MobiDB-lite"/>
    </source>
</evidence>
<sequence>MEAIFIYIAKSSGLIILFYCAYYFLLGKETFFNSNRWFLLSGLVTSVVMPFFVYTKIIWIDPVTVPNLKYSQSFIPQTIPQESFEINWNYILISIYCIGFIALLIKFAADFYSLNSVLKGKKIQQQADFKFVDISENIAPFSYFDYIVYNSSMYTTAELENIIEHEKVHSDQNHTVDVLISRFFCVLFWFNPIIWLYKKAILQNLEFIADKEAAKKISNKKAYQYTLLKITTHENCVAITNHFYQSLIKKRIVMLNKNQSKKRNYWKYYAILPALVAFILLFQIKTIAQEKNETKKVSERNQSVDVYKIKNTTTDAELKEITKKLKEIHHVDIEISEVKRNSNNQLTAIKVDIEKGTGQDQTIQIEGNEPIKSCGIVIATENGSRKINLVTDGGIDKPMVIGNRIVEVSETSSPDKISTISTITLPVPPTPPAFPTGPMPQAPAADMSKMPKPPVPPANPKDKVAMSKFEKEMAEFERKMESFEPDMSAYEKQIEEIMSKREAIFEKEMEKYEIAMEKFNVAMEKFTEEIQEKYGKNSEEYEINMKQYEKDMKAYEKNMKLQEKEMKKLEKENKRS</sequence>
<dbReference type="CDD" id="cd07341">
    <property type="entry name" value="M56_BlaR1_MecR1_like"/>
    <property type="match status" value="1"/>
</dbReference>
<dbReference type="PANTHER" id="PTHR34978">
    <property type="entry name" value="POSSIBLE SENSOR-TRANSDUCER PROTEIN BLAR"/>
    <property type="match status" value="1"/>
</dbReference>
<organism evidence="5 6">
    <name type="scientific">Flavobacterium cheongpyeongense</name>
    <dbReference type="NCBI Taxonomy" id="2212651"/>
    <lineage>
        <taxon>Bacteria</taxon>
        <taxon>Pseudomonadati</taxon>
        <taxon>Bacteroidota</taxon>
        <taxon>Flavobacteriia</taxon>
        <taxon>Flavobacteriales</taxon>
        <taxon>Flavobacteriaceae</taxon>
        <taxon>Flavobacterium</taxon>
    </lineage>
</organism>
<evidence type="ECO:0000313" key="6">
    <source>
        <dbReference type="Proteomes" id="UP000247903"/>
    </source>
</evidence>
<feature type="transmembrane region" description="Helical" evidence="3">
    <location>
        <begin position="37"/>
        <end position="60"/>
    </location>
</feature>
<comment type="caution">
    <text evidence="5">The sequence shown here is derived from an EMBL/GenBank/DDBJ whole genome shotgun (WGS) entry which is preliminary data.</text>
</comment>
<keyword evidence="3" id="KW-0812">Transmembrane</keyword>
<keyword evidence="3" id="KW-0472">Membrane</keyword>